<dbReference type="InterPro" id="IPR021421">
    <property type="entry name" value="DUF3071"/>
</dbReference>
<dbReference type="AlphaFoldDB" id="A0A9D2H442"/>
<evidence type="ECO:0000313" key="3">
    <source>
        <dbReference type="EMBL" id="HJA03582.1"/>
    </source>
</evidence>
<dbReference type="NCBIfam" id="NF040712">
    <property type="entry name" value="SepH"/>
    <property type="match status" value="1"/>
</dbReference>
<feature type="domain" description="DUF3071" evidence="2">
    <location>
        <begin position="1"/>
        <end position="164"/>
    </location>
</feature>
<dbReference type="Pfam" id="PF11268">
    <property type="entry name" value="DUF3071"/>
    <property type="match status" value="1"/>
</dbReference>
<dbReference type="Proteomes" id="UP000824220">
    <property type="component" value="Unassembled WGS sequence"/>
</dbReference>
<organism evidence="3 4">
    <name type="scientific">Candidatus Microbacterium stercoravium</name>
    <dbReference type="NCBI Taxonomy" id="2838697"/>
    <lineage>
        <taxon>Bacteria</taxon>
        <taxon>Bacillati</taxon>
        <taxon>Actinomycetota</taxon>
        <taxon>Actinomycetes</taxon>
        <taxon>Micrococcales</taxon>
        <taxon>Microbacteriaceae</taxon>
        <taxon>Microbacterium</taxon>
    </lineage>
</organism>
<feature type="region of interest" description="Disordered" evidence="1">
    <location>
        <begin position="167"/>
        <end position="191"/>
    </location>
</feature>
<protein>
    <submittedName>
        <fullName evidence="3">DUF3071 domain-containing protein</fullName>
    </submittedName>
</protein>
<dbReference type="InterPro" id="IPR047682">
    <property type="entry name" value="SepH-like"/>
</dbReference>
<name>A0A9D2H442_9MICO</name>
<feature type="region of interest" description="Disordered" evidence="1">
    <location>
        <begin position="214"/>
        <end position="320"/>
    </location>
</feature>
<evidence type="ECO:0000256" key="1">
    <source>
        <dbReference type="SAM" id="MobiDB-lite"/>
    </source>
</evidence>
<proteinExistence type="predicted"/>
<accession>A0A9D2H442</accession>
<sequence>MEQLTIVGTEGQTLVLATEHGQRFTLDIDDMLRTAVRRARAEAEPKPRETGPGPREIQAHIRSGMSAEDVAELLSCDVERVRLFEGPVLAEREHIVDRALAMPVLTGVHVDLDDTPTFGTVIRQKLADVSAAQERWSSWKTDDGWIVKLGFTAAGIERDARWSFDPRRSALTPANDDAAQLSRQGKLPDDGLIPRLRALDVTGGVKDSSTFDDQAFQEEQPSEPAAPERPADTADLLEALRRKRGQREAPPAYDDDPDPQPSRPVAVLGGKDPHLEETPPADDEPEEAPHSDGDKPASRRRGRPTMPSWDEIVFGSRGDD</sequence>
<evidence type="ECO:0000259" key="2">
    <source>
        <dbReference type="Pfam" id="PF11268"/>
    </source>
</evidence>
<gene>
    <name evidence="3" type="ORF">H9800_01795</name>
</gene>
<comment type="caution">
    <text evidence="3">The sequence shown here is derived from an EMBL/GenBank/DDBJ whole genome shotgun (WGS) entry which is preliminary data.</text>
</comment>
<feature type="compositionally biased region" description="Basic and acidic residues" evidence="1">
    <location>
        <begin position="287"/>
        <end position="297"/>
    </location>
</feature>
<reference evidence="3" key="1">
    <citation type="journal article" date="2021" name="PeerJ">
        <title>Extensive microbial diversity within the chicken gut microbiome revealed by metagenomics and culture.</title>
        <authorList>
            <person name="Gilroy R."/>
            <person name="Ravi A."/>
            <person name="Getino M."/>
            <person name="Pursley I."/>
            <person name="Horton D.L."/>
            <person name="Alikhan N.F."/>
            <person name="Baker D."/>
            <person name="Gharbi K."/>
            <person name="Hall N."/>
            <person name="Watson M."/>
            <person name="Adriaenssens E.M."/>
            <person name="Foster-Nyarko E."/>
            <person name="Jarju S."/>
            <person name="Secka A."/>
            <person name="Antonio M."/>
            <person name="Oren A."/>
            <person name="Chaudhuri R.R."/>
            <person name="La Ragione R."/>
            <person name="Hildebrand F."/>
            <person name="Pallen M.J."/>
        </authorList>
    </citation>
    <scope>NUCLEOTIDE SEQUENCE</scope>
    <source>
        <strain evidence="3">ChiHjej8B7-3636</strain>
    </source>
</reference>
<evidence type="ECO:0000313" key="4">
    <source>
        <dbReference type="Proteomes" id="UP000824220"/>
    </source>
</evidence>
<reference evidence="3" key="2">
    <citation type="submission" date="2021-04" db="EMBL/GenBank/DDBJ databases">
        <authorList>
            <person name="Gilroy R."/>
        </authorList>
    </citation>
    <scope>NUCLEOTIDE SEQUENCE</scope>
    <source>
        <strain evidence="3">ChiHjej8B7-3636</strain>
    </source>
</reference>
<dbReference type="EMBL" id="DXAM01000026">
    <property type="protein sequence ID" value="HJA03582.1"/>
    <property type="molecule type" value="Genomic_DNA"/>
</dbReference>